<keyword evidence="4" id="KW-1185">Reference proteome</keyword>
<accession>A0A2I1DPR7</accession>
<evidence type="ECO:0000256" key="2">
    <source>
        <dbReference type="SAM" id="Phobius"/>
    </source>
</evidence>
<keyword evidence="2" id="KW-0472">Membrane</keyword>
<feature type="compositionally biased region" description="Polar residues" evidence="1">
    <location>
        <begin position="299"/>
        <end position="308"/>
    </location>
</feature>
<evidence type="ECO:0000256" key="1">
    <source>
        <dbReference type="SAM" id="MobiDB-lite"/>
    </source>
</evidence>
<feature type="region of interest" description="Disordered" evidence="1">
    <location>
        <begin position="297"/>
        <end position="327"/>
    </location>
</feature>
<reference evidence="3 4" key="1">
    <citation type="submission" date="2017-03" db="EMBL/GenBank/DDBJ databases">
        <title>Draft genime sequence of the acidophilic sulfur-oxidizing bacterium Acidithiobacillus sp. SH, isolated from seawater.</title>
        <authorList>
            <person name="Sharmin S."/>
            <person name="Tokuhisa M."/>
            <person name="Kanao T."/>
            <person name="Kamimura K."/>
        </authorList>
    </citation>
    <scope>NUCLEOTIDE SEQUENCE [LARGE SCALE GENOMIC DNA]</scope>
    <source>
        <strain evidence="3 4">SH</strain>
    </source>
</reference>
<dbReference type="AlphaFoldDB" id="A0A2I1DPR7"/>
<feature type="transmembrane region" description="Helical" evidence="2">
    <location>
        <begin position="20"/>
        <end position="38"/>
    </location>
</feature>
<comment type="caution">
    <text evidence="3">The sequence shown here is derived from an EMBL/GenBank/DDBJ whole genome shotgun (WGS) entry which is preliminary data.</text>
</comment>
<keyword evidence="2" id="KW-0812">Transmembrane</keyword>
<keyword evidence="2" id="KW-1133">Transmembrane helix</keyword>
<dbReference type="InParanoid" id="A0A2I1DPR7"/>
<organism evidence="3 4">
    <name type="scientific">Acidithiobacillus marinus</name>
    <dbReference type="NCBI Taxonomy" id="187490"/>
    <lineage>
        <taxon>Bacteria</taxon>
        <taxon>Pseudomonadati</taxon>
        <taxon>Pseudomonadota</taxon>
        <taxon>Acidithiobacillia</taxon>
        <taxon>Acidithiobacillales</taxon>
        <taxon>Acidithiobacillaceae</taxon>
        <taxon>Acidithiobacillus</taxon>
    </lineage>
</organism>
<dbReference type="RefSeq" id="WP_101536812.1">
    <property type="nucleotide sequence ID" value="NZ_MXAV01000006.1"/>
</dbReference>
<proteinExistence type="predicted"/>
<gene>
    <name evidence="3" type="ORF">B1757_02455</name>
</gene>
<dbReference type="Proteomes" id="UP000234329">
    <property type="component" value="Unassembled WGS sequence"/>
</dbReference>
<name>A0A2I1DPR7_9PROT</name>
<evidence type="ECO:0000313" key="3">
    <source>
        <dbReference type="EMBL" id="PKY11842.1"/>
    </source>
</evidence>
<evidence type="ECO:0000313" key="4">
    <source>
        <dbReference type="Proteomes" id="UP000234329"/>
    </source>
</evidence>
<sequence length="337" mass="36412">MLGFSPMICEFQGWAQGGLGMVVLGAGLLFAIGLMVYFRWTGAIPYVLGGALDMYYGVPVVENLFHWNQDCTVVLSQFAQEEQYVNNTRYCEDHLFSVDEQTGEDCSCNGESSTPQCESYADACQQALPGVESNTTYCSCSSANALQESTPVCNTIPDGGKVVDAVPANQTCSGILNNSECSQYRQDMANAQWISSVNAGSDSSPSDFVPGAYSTFQTQIDNVTGSPQKVTWYAETERQGWYYLNGQQVGESNNYGDVSKITITLQPGENTLDTSAYENPDTIGDYYGTIDQVDGPNGTVYSSSSPQSWYEVKNPPTTPKPPPSGSTVNCYTQSCAG</sequence>
<dbReference type="EMBL" id="MXAV01000006">
    <property type="protein sequence ID" value="PKY11842.1"/>
    <property type="molecule type" value="Genomic_DNA"/>
</dbReference>
<protein>
    <submittedName>
        <fullName evidence="3">Uncharacterized protein</fullName>
    </submittedName>
</protein>
<dbReference type="Gene3D" id="2.60.120.260">
    <property type="entry name" value="Galactose-binding domain-like"/>
    <property type="match status" value="1"/>
</dbReference>